<evidence type="ECO:0000313" key="2">
    <source>
        <dbReference type="EMBL" id="GGA03971.1"/>
    </source>
</evidence>
<keyword evidence="3" id="KW-1185">Reference proteome</keyword>
<dbReference type="RefSeq" id="WP_189018440.1">
    <property type="nucleotide sequence ID" value="NZ_BMHE01000045.1"/>
</dbReference>
<evidence type="ECO:0000313" key="3">
    <source>
        <dbReference type="Proteomes" id="UP000615455"/>
    </source>
</evidence>
<keyword evidence="1" id="KW-0732">Signal</keyword>
<accession>A0ABQ1F939</accession>
<protein>
    <recommendedName>
        <fullName evidence="4">Phr family secreted Rap phosphatase inhibitor</fullName>
    </recommendedName>
</protein>
<name>A0ABQ1F939_9BACL</name>
<feature type="chain" id="PRO_5047206150" description="Phr family secreted Rap phosphatase inhibitor" evidence="1">
    <location>
        <begin position="33"/>
        <end position="53"/>
    </location>
</feature>
<sequence>MKKVKVSLISMLVSSLLVTSLISVGASNQAHANVGSTALPVQKTGNWDDLKFI</sequence>
<comment type="caution">
    <text evidence="2">The sequence shown here is derived from an EMBL/GenBank/DDBJ whole genome shotgun (WGS) entry which is preliminary data.</text>
</comment>
<dbReference type="EMBL" id="BMHE01000045">
    <property type="protein sequence ID" value="GGA03971.1"/>
    <property type="molecule type" value="Genomic_DNA"/>
</dbReference>
<feature type="signal peptide" evidence="1">
    <location>
        <begin position="1"/>
        <end position="32"/>
    </location>
</feature>
<gene>
    <name evidence="2" type="ORF">GCM10008018_57380</name>
</gene>
<organism evidence="2 3">
    <name type="scientific">Paenibacillus marchantiophytorum</name>
    <dbReference type="NCBI Taxonomy" id="1619310"/>
    <lineage>
        <taxon>Bacteria</taxon>
        <taxon>Bacillati</taxon>
        <taxon>Bacillota</taxon>
        <taxon>Bacilli</taxon>
        <taxon>Bacillales</taxon>
        <taxon>Paenibacillaceae</taxon>
        <taxon>Paenibacillus</taxon>
    </lineage>
</organism>
<dbReference type="Proteomes" id="UP000615455">
    <property type="component" value="Unassembled WGS sequence"/>
</dbReference>
<reference evidence="3" key="1">
    <citation type="journal article" date="2019" name="Int. J. Syst. Evol. Microbiol.">
        <title>The Global Catalogue of Microorganisms (GCM) 10K type strain sequencing project: providing services to taxonomists for standard genome sequencing and annotation.</title>
        <authorList>
            <consortium name="The Broad Institute Genomics Platform"/>
            <consortium name="The Broad Institute Genome Sequencing Center for Infectious Disease"/>
            <person name="Wu L."/>
            <person name="Ma J."/>
        </authorList>
    </citation>
    <scope>NUCLEOTIDE SEQUENCE [LARGE SCALE GENOMIC DNA]</scope>
    <source>
        <strain evidence="3">CGMCC 1.15043</strain>
    </source>
</reference>
<proteinExistence type="predicted"/>
<evidence type="ECO:0000256" key="1">
    <source>
        <dbReference type="SAM" id="SignalP"/>
    </source>
</evidence>
<evidence type="ECO:0008006" key="4">
    <source>
        <dbReference type="Google" id="ProtNLM"/>
    </source>
</evidence>